<dbReference type="Pfam" id="PF05229">
    <property type="entry name" value="SCPU"/>
    <property type="match status" value="1"/>
</dbReference>
<evidence type="ECO:0000313" key="2">
    <source>
        <dbReference type="EMBL" id="MDI1231113.1"/>
    </source>
</evidence>
<evidence type="ECO:0000313" key="3">
    <source>
        <dbReference type="Proteomes" id="UP001160519"/>
    </source>
</evidence>
<dbReference type="EMBL" id="JAQSDF010000021">
    <property type="protein sequence ID" value="MDI1231113.1"/>
    <property type="molecule type" value="Genomic_DNA"/>
</dbReference>
<dbReference type="PANTHER" id="PTHR37089:SF3">
    <property type="entry name" value="EXPORTED PROTEIN"/>
    <property type="match status" value="1"/>
</dbReference>
<reference evidence="2" key="1">
    <citation type="submission" date="2023-01" db="EMBL/GenBank/DDBJ databases">
        <title>Biogeochemical cycle of methane in antarctic sediments.</title>
        <authorList>
            <person name="Roldan D.M."/>
            <person name="Menes R.J."/>
        </authorList>
    </citation>
    <scope>NUCLEOTIDE SEQUENCE [LARGE SCALE GENOMIC DNA]</scope>
    <source>
        <strain evidence="2">K-2018 MAG008</strain>
    </source>
</reference>
<gene>
    <name evidence="2" type="ORF">PSU93_08200</name>
</gene>
<accession>A0AA43TLK3</accession>
<keyword evidence="3" id="KW-1185">Reference proteome</keyword>
<evidence type="ECO:0000259" key="1">
    <source>
        <dbReference type="Pfam" id="PF05229"/>
    </source>
</evidence>
<dbReference type="InterPro" id="IPR007893">
    <property type="entry name" value="Spore_coat_U/FanG"/>
</dbReference>
<sequence length="182" mass="18861">MKQCRNKVRPKNCKTSGRNGFFSLTATGLSLILLLMPTTATALGLNCTVSATGVAFGNYNATSISTTDATGNVHVRCTVLLVSVGAQTNISLDTGGSGSFAPRKMSSGANLLSYNLYKEASHTTVWGDGTGGTGIWTDNALIAVLGTNIDHTIYGSIPAGQYVAAGSYADTITVTVEYHEGI</sequence>
<dbReference type="InterPro" id="IPR053167">
    <property type="entry name" value="Spore_coat_component"/>
</dbReference>
<comment type="caution">
    <text evidence="2">The sequence shown here is derived from an EMBL/GenBank/DDBJ whole genome shotgun (WGS) entry which is preliminary data.</text>
</comment>
<organism evidence="2 3">
    <name type="scientific">Candidatus Methylobacter titanis</name>
    <dbReference type="NCBI Taxonomy" id="3053457"/>
    <lineage>
        <taxon>Bacteria</taxon>
        <taxon>Pseudomonadati</taxon>
        <taxon>Pseudomonadota</taxon>
        <taxon>Gammaproteobacteria</taxon>
        <taxon>Methylococcales</taxon>
        <taxon>Methylococcaceae</taxon>
        <taxon>Methylobacter</taxon>
    </lineage>
</organism>
<proteinExistence type="predicted"/>
<feature type="domain" description="Spore coat protein U/FanG" evidence="1">
    <location>
        <begin position="44"/>
        <end position="175"/>
    </location>
</feature>
<name>A0AA43TLK3_9GAMM</name>
<dbReference type="PANTHER" id="PTHR37089">
    <property type="entry name" value="PROTEIN U-RELATED"/>
    <property type="match status" value="1"/>
</dbReference>
<dbReference type="AlphaFoldDB" id="A0AA43TLK3"/>
<protein>
    <submittedName>
        <fullName evidence="2">Spore coat U domain-containing protein</fullName>
    </submittedName>
</protein>
<dbReference type="Proteomes" id="UP001160519">
    <property type="component" value="Unassembled WGS sequence"/>
</dbReference>
<dbReference type="SMART" id="SM00972">
    <property type="entry name" value="SCPU"/>
    <property type="match status" value="1"/>
</dbReference>